<dbReference type="Gene3D" id="1.25.40.10">
    <property type="entry name" value="Tetratricopeptide repeat domain"/>
    <property type="match status" value="1"/>
</dbReference>
<accession>A0A0L0F1S0</accession>
<proteinExistence type="predicted"/>
<protein>
    <recommendedName>
        <fullName evidence="3">Pentacotripeptide-repeat region of PRORP domain-containing protein</fullName>
    </recommendedName>
</protein>
<organism evidence="1 2">
    <name type="scientific">Sphaeroforma arctica JP610</name>
    <dbReference type="NCBI Taxonomy" id="667725"/>
    <lineage>
        <taxon>Eukaryota</taxon>
        <taxon>Ichthyosporea</taxon>
        <taxon>Ichthyophonida</taxon>
        <taxon>Sphaeroforma</taxon>
    </lineage>
</organism>
<evidence type="ECO:0008006" key="3">
    <source>
        <dbReference type="Google" id="ProtNLM"/>
    </source>
</evidence>
<sequence>MQQKGIAPDAQAVSALLSAACVAEDVAAGEFVHGIMKENNIKANLVLYTQLIRLYTDDYPKVVQTLHEMSAK</sequence>
<dbReference type="AlphaFoldDB" id="A0A0L0F1S0"/>
<dbReference type="EMBL" id="KQ250480">
    <property type="protein sequence ID" value="KNC70685.1"/>
    <property type="molecule type" value="Genomic_DNA"/>
</dbReference>
<dbReference type="InterPro" id="IPR011990">
    <property type="entry name" value="TPR-like_helical_dom_sf"/>
</dbReference>
<evidence type="ECO:0000313" key="2">
    <source>
        <dbReference type="Proteomes" id="UP000054560"/>
    </source>
</evidence>
<evidence type="ECO:0000313" key="1">
    <source>
        <dbReference type="EMBL" id="KNC70685.1"/>
    </source>
</evidence>
<dbReference type="InterPro" id="IPR002885">
    <property type="entry name" value="PPR_rpt"/>
</dbReference>
<name>A0A0L0F1S0_9EUKA</name>
<dbReference type="PROSITE" id="PS51257">
    <property type="entry name" value="PROKAR_LIPOPROTEIN"/>
    <property type="match status" value="1"/>
</dbReference>
<dbReference type="Pfam" id="PF13812">
    <property type="entry name" value="PPR_3"/>
    <property type="match status" value="1"/>
</dbReference>
<dbReference type="GeneID" id="25917289"/>
<keyword evidence="2" id="KW-1185">Reference proteome</keyword>
<feature type="non-terminal residue" evidence="1">
    <location>
        <position position="72"/>
    </location>
</feature>
<gene>
    <name evidence="1" type="ORF">SARC_16785</name>
</gene>
<dbReference type="RefSeq" id="XP_014144587.1">
    <property type="nucleotide sequence ID" value="XM_014289112.1"/>
</dbReference>
<reference evidence="1 2" key="1">
    <citation type="submission" date="2011-02" db="EMBL/GenBank/DDBJ databases">
        <title>The Genome Sequence of Sphaeroforma arctica JP610.</title>
        <authorList>
            <consortium name="The Broad Institute Genome Sequencing Platform"/>
            <person name="Russ C."/>
            <person name="Cuomo C."/>
            <person name="Young S.K."/>
            <person name="Zeng Q."/>
            <person name="Gargeya S."/>
            <person name="Alvarado L."/>
            <person name="Berlin A."/>
            <person name="Chapman S.B."/>
            <person name="Chen Z."/>
            <person name="Freedman E."/>
            <person name="Gellesch M."/>
            <person name="Goldberg J."/>
            <person name="Griggs A."/>
            <person name="Gujja S."/>
            <person name="Heilman E."/>
            <person name="Heiman D."/>
            <person name="Howarth C."/>
            <person name="Mehta T."/>
            <person name="Neiman D."/>
            <person name="Pearson M."/>
            <person name="Roberts A."/>
            <person name="Saif S."/>
            <person name="Shea T."/>
            <person name="Shenoy N."/>
            <person name="Sisk P."/>
            <person name="Stolte C."/>
            <person name="Sykes S."/>
            <person name="White J."/>
            <person name="Yandava C."/>
            <person name="Burger G."/>
            <person name="Gray M.W."/>
            <person name="Holland P.W.H."/>
            <person name="King N."/>
            <person name="Lang F.B.F."/>
            <person name="Roger A.J."/>
            <person name="Ruiz-Trillo I."/>
            <person name="Haas B."/>
            <person name="Nusbaum C."/>
            <person name="Birren B."/>
        </authorList>
    </citation>
    <scope>NUCLEOTIDE SEQUENCE [LARGE SCALE GENOMIC DNA]</scope>
    <source>
        <strain evidence="1 2">JP610</strain>
    </source>
</reference>
<dbReference type="Proteomes" id="UP000054560">
    <property type="component" value="Unassembled WGS sequence"/>
</dbReference>